<protein>
    <submittedName>
        <fullName evidence="2">Rrf2 family transcriptional regulator</fullName>
    </submittedName>
</protein>
<dbReference type="EMBL" id="CP117411">
    <property type="protein sequence ID" value="WCT72371.1"/>
    <property type="molecule type" value="Genomic_DNA"/>
</dbReference>
<name>A0ABY7THV6_9SPHN</name>
<evidence type="ECO:0000256" key="1">
    <source>
        <dbReference type="ARBA" id="ARBA00023125"/>
    </source>
</evidence>
<dbReference type="Gene3D" id="1.10.10.10">
    <property type="entry name" value="Winged helix-like DNA-binding domain superfamily/Winged helix DNA-binding domain"/>
    <property type="match status" value="1"/>
</dbReference>
<dbReference type="RefSeq" id="WP_273686330.1">
    <property type="nucleotide sequence ID" value="NZ_CP117411.1"/>
</dbReference>
<organism evidence="2 3">
    <name type="scientific">Sphingomonas naphthae</name>
    <dbReference type="NCBI Taxonomy" id="1813468"/>
    <lineage>
        <taxon>Bacteria</taxon>
        <taxon>Pseudomonadati</taxon>
        <taxon>Pseudomonadota</taxon>
        <taxon>Alphaproteobacteria</taxon>
        <taxon>Sphingomonadales</taxon>
        <taxon>Sphingomonadaceae</taxon>
        <taxon>Sphingomonas</taxon>
    </lineage>
</organism>
<gene>
    <name evidence="2" type="ORF">PQ455_12065</name>
</gene>
<dbReference type="PROSITE" id="PS51197">
    <property type="entry name" value="HTH_RRF2_2"/>
    <property type="match status" value="1"/>
</dbReference>
<dbReference type="InterPro" id="IPR036390">
    <property type="entry name" value="WH_DNA-bd_sf"/>
</dbReference>
<evidence type="ECO:0000313" key="2">
    <source>
        <dbReference type="EMBL" id="WCT72371.1"/>
    </source>
</evidence>
<sequence length="142" mass="15951">MLSQRTRYALRALQHLADRYGEGPVQLPEIARIQNIPAKFLTVILSELKRAGFVETLRGKEGGYWLGKRPEEITYGDIVRATRGSLALTPCASRFNHRPCEQCVDEETCRLREVMLLVRDETANVLDRIPLSAKVSAAQAAE</sequence>
<reference evidence="2 3" key="1">
    <citation type="submission" date="2023-02" db="EMBL/GenBank/DDBJ databases">
        <title>Genome sequence of Sphingomonas naphthae.</title>
        <authorList>
            <person name="Kim S."/>
            <person name="Heo J."/>
            <person name="Kwon S.-W."/>
        </authorList>
    </citation>
    <scope>NUCLEOTIDE SEQUENCE [LARGE SCALE GENOMIC DNA]</scope>
    <source>
        <strain evidence="2 3">KACC 18716</strain>
    </source>
</reference>
<dbReference type="Proteomes" id="UP001220395">
    <property type="component" value="Chromosome"/>
</dbReference>
<dbReference type="InterPro" id="IPR000944">
    <property type="entry name" value="Tscrpt_reg_Rrf2"/>
</dbReference>
<keyword evidence="3" id="KW-1185">Reference proteome</keyword>
<keyword evidence="1" id="KW-0238">DNA-binding</keyword>
<dbReference type="PANTHER" id="PTHR33221:SF5">
    <property type="entry name" value="HTH-TYPE TRANSCRIPTIONAL REGULATOR ISCR"/>
    <property type="match status" value="1"/>
</dbReference>
<proteinExistence type="predicted"/>
<dbReference type="NCBIfam" id="TIGR00738">
    <property type="entry name" value="rrf2_super"/>
    <property type="match status" value="1"/>
</dbReference>
<accession>A0ABY7THV6</accession>
<evidence type="ECO:0000313" key="3">
    <source>
        <dbReference type="Proteomes" id="UP001220395"/>
    </source>
</evidence>
<dbReference type="Pfam" id="PF02082">
    <property type="entry name" value="Rrf2"/>
    <property type="match status" value="1"/>
</dbReference>
<dbReference type="PANTHER" id="PTHR33221">
    <property type="entry name" value="WINGED HELIX-TURN-HELIX TRANSCRIPTIONAL REGULATOR, RRF2 FAMILY"/>
    <property type="match status" value="1"/>
</dbReference>
<dbReference type="InterPro" id="IPR036388">
    <property type="entry name" value="WH-like_DNA-bd_sf"/>
</dbReference>
<dbReference type="SUPFAM" id="SSF46785">
    <property type="entry name" value="Winged helix' DNA-binding domain"/>
    <property type="match status" value="1"/>
</dbReference>